<protein>
    <submittedName>
        <fullName evidence="5">Nitroreductase</fullName>
    </submittedName>
</protein>
<keyword evidence="6" id="KW-1185">Reference proteome</keyword>
<dbReference type="Gene3D" id="3.40.109.10">
    <property type="entry name" value="NADH Oxidase"/>
    <property type="match status" value="1"/>
</dbReference>
<dbReference type="PANTHER" id="PTHR23026:SF90">
    <property type="entry name" value="IODOTYROSINE DEIODINASE 1"/>
    <property type="match status" value="1"/>
</dbReference>
<evidence type="ECO:0000256" key="3">
    <source>
        <dbReference type="ARBA" id="ARBA00023002"/>
    </source>
</evidence>
<accession>A0A1G7BDY7</accession>
<keyword evidence="2" id="KW-0288">FMN</keyword>
<evidence type="ECO:0000256" key="1">
    <source>
        <dbReference type="ARBA" id="ARBA00022630"/>
    </source>
</evidence>
<evidence type="ECO:0000313" key="5">
    <source>
        <dbReference type="EMBL" id="SDE25314.1"/>
    </source>
</evidence>
<keyword evidence="3" id="KW-0560">Oxidoreductase</keyword>
<gene>
    <name evidence="5" type="ORF">SAMN04488071_2477</name>
</gene>
<evidence type="ECO:0000256" key="2">
    <source>
        <dbReference type="ARBA" id="ARBA00022643"/>
    </source>
</evidence>
<dbReference type="InterPro" id="IPR000415">
    <property type="entry name" value="Nitroreductase-like"/>
</dbReference>
<dbReference type="STRING" id="637679.GCA_001550055_03642"/>
<dbReference type="EMBL" id="FNAK01000005">
    <property type="protein sequence ID" value="SDE25314.1"/>
    <property type="molecule type" value="Genomic_DNA"/>
</dbReference>
<dbReference type="Pfam" id="PF00881">
    <property type="entry name" value="Nitroreductase"/>
    <property type="match status" value="1"/>
</dbReference>
<dbReference type="InterPro" id="IPR050627">
    <property type="entry name" value="Nitroreductase/BluB"/>
</dbReference>
<proteinExistence type="predicted"/>
<dbReference type="CDD" id="cd02136">
    <property type="entry name" value="PnbA_NfnB-like"/>
    <property type="match status" value="1"/>
</dbReference>
<evidence type="ECO:0000259" key="4">
    <source>
        <dbReference type="Pfam" id="PF00881"/>
    </source>
</evidence>
<sequence length="243" mass="26170">MTQTGAVTEALANRRSIRAFKPDPVPEDLLTDVLETALLAPSWGNVQPYRVAVASGEVAKEIGAELTARFNTAAKVQRAGLFAKFGALMKGGVKPDGDFNTIMKYPPELGARYRDTGHGLYGTLGIERGDKAARHAQMARNFSFFDAPTALFVFCESSLGAYSALDTGIFLQSLALAAEERGLGTCMQAALATWAGPVKARFDIPENYKLICGVSVGYKADHKVNSFAPKRRPLDELLLKPKG</sequence>
<dbReference type="RefSeq" id="WP_068307617.1">
    <property type="nucleotide sequence ID" value="NZ_DAIOMO010000005.1"/>
</dbReference>
<dbReference type="AlphaFoldDB" id="A0A1G7BDY7"/>
<dbReference type="GO" id="GO:0016491">
    <property type="term" value="F:oxidoreductase activity"/>
    <property type="evidence" value="ECO:0007669"/>
    <property type="project" value="UniProtKB-KW"/>
</dbReference>
<organism evidence="5 6">
    <name type="scientific">Kordiimonas lacus</name>
    <dbReference type="NCBI Taxonomy" id="637679"/>
    <lineage>
        <taxon>Bacteria</taxon>
        <taxon>Pseudomonadati</taxon>
        <taxon>Pseudomonadota</taxon>
        <taxon>Alphaproteobacteria</taxon>
        <taxon>Kordiimonadales</taxon>
        <taxon>Kordiimonadaceae</taxon>
        <taxon>Kordiimonas</taxon>
    </lineage>
</organism>
<reference evidence="5 6" key="1">
    <citation type="submission" date="2016-10" db="EMBL/GenBank/DDBJ databases">
        <authorList>
            <person name="de Groot N.N."/>
        </authorList>
    </citation>
    <scope>NUCLEOTIDE SEQUENCE [LARGE SCALE GENOMIC DNA]</scope>
    <source>
        <strain evidence="5 6">CGMCC 1.9109</strain>
    </source>
</reference>
<dbReference type="InterPro" id="IPR029479">
    <property type="entry name" value="Nitroreductase"/>
</dbReference>
<evidence type="ECO:0000313" key="6">
    <source>
        <dbReference type="Proteomes" id="UP000183685"/>
    </source>
</evidence>
<feature type="domain" description="Nitroreductase" evidence="4">
    <location>
        <begin position="12"/>
        <end position="218"/>
    </location>
</feature>
<name>A0A1G7BDY7_9PROT</name>
<dbReference type="SUPFAM" id="SSF55469">
    <property type="entry name" value="FMN-dependent nitroreductase-like"/>
    <property type="match status" value="1"/>
</dbReference>
<keyword evidence="1" id="KW-0285">Flavoprotein</keyword>
<dbReference type="PANTHER" id="PTHR23026">
    <property type="entry name" value="NADPH NITROREDUCTASE"/>
    <property type="match status" value="1"/>
</dbReference>
<dbReference type="Proteomes" id="UP000183685">
    <property type="component" value="Unassembled WGS sequence"/>
</dbReference>
<dbReference type="OrthoDB" id="9802510at2"/>